<keyword evidence="3" id="KW-0560">Oxidoreductase</keyword>
<name>A0A4S8MJK7_DENBC</name>
<dbReference type="InterPro" id="IPR036812">
    <property type="entry name" value="NAD(P)_OxRdtase_dom_sf"/>
</dbReference>
<dbReference type="InterPro" id="IPR023210">
    <property type="entry name" value="NADP_OxRdtase_dom"/>
</dbReference>
<keyword evidence="2" id="KW-0521">NADP</keyword>
<evidence type="ECO:0000259" key="5">
    <source>
        <dbReference type="Pfam" id="PF00248"/>
    </source>
</evidence>
<proteinExistence type="inferred from homology"/>
<dbReference type="OrthoDB" id="1720422at2759"/>
<accession>A0A4S8MJK7</accession>
<keyword evidence="4" id="KW-0812">Transmembrane</keyword>
<keyword evidence="4" id="KW-0472">Membrane</keyword>
<feature type="transmembrane region" description="Helical" evidence="4">
    <location>
        <begin position="20"/>
        <end position="38"/>
    </location>
</feature>
<evidence type="ECO:0000313" key="7">
    <source>
        <dbReference type="Proteomes" id="UP000297245"/>
    </source>
</evidence>
<evidence type="ECO:0000256" key="3">
    <source>
        <dbReference type="ARBA" id="ARBA00023002"/>
    </source>
</evidence>
<protein>
    <submittedName>
        <fullName evidence="6">Aldo/keto reductase</fullName>
    </submittedName>
</protein>
<dbReference type="EMBL" id="ML179071">
    <property type="protein sequence ID" value="THV02977.1"/>
    <property type="molecule type" value="Genomic_DNA"/>
</dbReference>
<dbReference type="PANTHER" id="PTHR43150">
    <property type="entry name" value="HYPERKINETIC, ISOFORM M"/>
    <property type="match status" value="1"/>
</dbReference>
<dbReference type="Pfam" id="PF00248">
    <property type="entry name" value="Aldo_ket_red"/>
    <property type="match status" value="1"/>
</dbReference>
<dbReference type="Proteomes" id="UP000297245">
    <property type="component" value="Unassembled WGS sequence"/>
</dbReference>
<dbReference type="GO" id="GO:0016491">
    <property type="term" value="F:oxidoreductase activity"/>
    <property type="evidence" value="ECO:0007669"/>
    <property type="project" value="UniProtKB-KW"/>
</dbReference>
<dbReference type="Gene3D" id="3.20.20.100">
    <property type="entry name" value="NADP-dependent oxidoreductase domain"/>
    <property type="match status" value="1"/>
</dbReference>
<keyword evidence="4" id="KW-1133">Transmembrane helix</keyword>
<reference evidence="6 7" key="1">
    <citation type="journal article" date="2019" name="Nat. Ecol. Evol.">
        <title>Megaphylogeny resolves global patterns of mushroom evolution.</title>
        <authorList>
            <person name="Varga T."/>
            <person name="Krizsan K."/>
            <person name="Foldi C."/>
            <person name="Dima B."/>
            <person name="Sanchez-Garcia M."/>
            <person name="Sanchez-Ramirez S."/>
            <person name="Szollosi G.J."/>
            <person name="Szarkandi J.G."/>
            <person name="Papp V."/>
            <person name="Albert L."/>
            <person name="Andreopoulos W."/>
            <person name="Angelini C."/>
            <person name="Antonin V."/>
            <person name="Barry K.W."/>
            <person name="Bougher N.L."/>
            <person name="Buchanan P."/>
            <person name="Buyck B."/>
            <person name="Bense V."/>
            <person name="Catcheside P."/>
            <person name="Chovatia M."/>
            <person name="Cooper J."/>
            <person name="Damon W."/>
            <person name="Desjardin D."/>
            <person name="Finy P."/>
            <person name="Geml J."/>
            <person name="Haridas S."/>
            <person name="Hughes K."/>
            <person name="Justo A."/>
            <person name="Karasinski D."/>
            <person name="Kautmanova I."/>
            <person name="Kiss B."/>
            <person name="Kocsube S."/>
            <person name="Kotiranta H."/>
            <person name="LaButti K.M."/>
            <person name="Lechner B.E."/>
            <person name="Liimatainen K."/>
            <person name="Lipzen A."/>
            <person name="Lukacs Z."/>
            <person name="Mihaltcheva S."/>
            <person name="Morgado L.N."/>
            <person name="Niskanen T."/>
            <person name="Noordeloos M.E."/>
            <person name="Ohm R.A."/>
            <person name="Ortiz-Santana B."/>
            <person name="Ovrebo C."/>
            <person name="Racz N."/>
            <person name="Riley R."/>
            <person name="Savchenko A."/>
            <person name="Shiryaev A."/>
            <person name="Soop K."/>
            <person name="Spirin V."/>
            <person name="Szebenyi C."/>
            <person name="Tomsovsky M."/>
            <person name="Tulloss R.E."/>
            <person name="Uehling J."/>
            <person name="Grigoriev I.V."/>
            <person name="Vagvolgyi C."/>
            <person name="Papp T."/>
            <person name="Martin F.M."/>
            <person name="Miettinen O."/>
            <person name="Hibbett D.S."/>
            <person name="Nagy L.G."/>
        </authorList>
    </citation>
    <scope>NUCLEOTIDE SEQUENCE [LARGE SCALE GENOMIC DNA]</scope>
    <source>
        <strain evidence="6 7">CBS 962.96</strain>
    </source>
</reference>
<dbReference type="SUPFAM" id="SSF51430">
    <property type="entry name" value="NAD(P)-linked oxidoreductase"/>
    <property type="match status" value="1"/>
</dbReference>
<gene>
    <name evidence="6" type="ORF">K435DRAFT_792047</name>
</gene>
<sequence length="193" mass="22427">MPQNFEVDYDHKSMPFRRLASYSGLCVPLFALGSWLTMGGSVTGGAAKEIIKTAFENGINFFDLAENYSKGKAEKIMRPCDQRTGVQKERYYRCFESFLWCENFEAVPILTRQQLKNLSRLQMNYVDIMFAHRSDLGVPMEEVVRAFNYIIEKGWTNMNTKAFYWGTFEWSAEQIEEALHKFICVPILPARKK</sequence>
<comment type="similarity">
    <text evidence="1">Belongs to the shaker potassium channel beta subunit family.</text>
</comment>
<dbReference type="InterPro" id="IPR005399">
    <property type="entry name" value="K_chnl_volt-dep_bsu_KCNAB-rel"/>
</dbReference>
<evidence type="ECO:0000256" key="4">
    <source>
        <dbReference type="SAM" id="Phobius"/>
    </source>
</evidence>
<dbReference type="PANTHER" id="PTHR43150:SF2">
    <property type="entry name" value="HYPERKINETIC, ISOFORM M"/>
    <property type="match status" value="1"/>
</dbReference>
<evidence type="ECO:0000256" key="2">
    <source>
        <dbReference type="ARBA" id="ARBA00022857"/>
    </source>
</evidence>
<keyword evidence="7" id="KW-1185">Reference proteome</keyword>
<feature type="domain" description="NADP-dependent oxidoreductase" evidence="5">
    <location>
        <begin position="32"/>
        <end position="181"/>
    </location>
</feature>
<evidence type="ECO:0000256" key="1">
    <source>
        <dbReference type="ARBA" id="ARBA00006515"/>
    </source>
</evidence>
<evidence type="ECO:0000313" key="6">
    <source>
        <dbReference type="EMBL" id="THV02977.1"/>
    </source>
</evidence>
<organism evidence="6 7">
    <name type="scientific">Dendrothele bispora (strain CBS 962.96)</name>
    <dbReference type="NCBI Taxonomy" id="1314807"/>
    <lineage>
        <taxon>Eukaryota</taxon>
        <taxon>Fungi</taxon>
        <taxon>Dikarya</taxon>
        <taxon>Basidiomycota</taxon>
        <taxon>Agaricomycotina</taxon>
        <taxon>Agaricomycetes</taxon>
        <taxon>Agaricomycetidae</taxon>
        <taxon>Agaricales</taxon>
        <taxon>Agaricales incertae sedis</taxon>
        <taxon>Dendrothele</taxon>
    </lineage>
</organism>
<dbReference type="AlphaFoldDB" id="A0A4S8MJK7"/>